<keyword evidence="4" id="KW-1185">Reference proteome</keyword>
<dbReference type="InterPro" id="IPR001058">
    <property type="entry name" value="Synuclein"/>
</dbReference>
<comment type="caution">
    <text evidence="3">The sequence shown here is derived from an EMBL/GenBank/DDBJ whole genome shotgun (WGS) entry which is preliminary data.</text>
</comment>
<dbReference type="SUPFAM" id="SSF118375">
    <property type="entry name" value="Synuclein"/>
    <property type="match status" value="1"/>
</dbReference>
<dbReference type="PRINTS" id="PR01211">
    <property type="entry name" value="SYNUCLEIN"/>
</dbReference>
<evidence type="ECO:0000256" key="2">
    <source>
        <dbReference type="RuleBase" id="RU361225"/>
    </source>
</evidence>
<dbReference type="Proteomes" id="UP000579406">
    <property type="component" value="Unassembled WGS sequence"/>
</dbReference>
<dbReference type="PANTHER" id="PTHR13820:SF4">
    <property type="entry name" value="BETA-SYNUCLEIN"/>
    <property type="match status" value="1"/>
</dbReference>
<dbReference type="PANTHER" id="PTHR13820">
    <property type="entry name" value="SYNUCLEIN"/>
    <property type="match status" value="1"/>
</dbReference>
<dbReference type="GO" id="GO:0048488">
    <property type="term" value="P:synaptic vesicle endocytosis"/>
    <property type="evidence" value="ECO:0007669"/>
    <property type="project" value="TreeGrafter"/>
</dbReference>
<gene>
    <name evidence="3" type="primary">Sncb</name>
    <name evidence="3" type="ORF">CHLAEN_R04205</name>
</gene>
<accession>A0A7K9UEZ0</accession>
<proteinExistence type="inferred from homology"/>
<name>A0A7K9UEZ0_9AVES</name>
<dbReference type="Pfam" id="PF01387">
    <property type="entry name" value="Synuclein"/>
    <property type="match status" value="1"/>
</dbReference>
<evidence type="ECO:0000313" key="4">
    <source>
        <dbReference type="Proteomes" id="UP000579406"/>
    </source>
</evidence>
<dbReference type="GO" id="GO:0050808">
    <property type="term" value="P:synapse organization"/>
    <property type="evidence" value="ECO:0007669"/>
    <property type="project" value="TreeGrafter"/>
</dbReference>
<feature type="non-terminal residue" evidence="3">
    <location>
        <position position="1"/>
    </location>
</feature>
<reference evidence="3 4" key="1">
    <citation type="submission" date="2019-09" db="EMBL/GenBank/DDBJ databases">
        <title>Bird 10,000 Genomes (B10K) Project - Family phase.</title>
        <authorList>
            <person name="Zhang G."/>
        </authorList>
    </citation>
    <scope>NUCLEOTIDE SEQUENCE [LARGE SCALE GENOMIC DNA]</scope>
    <source>
        <strain evidence="3">B10K-DU-001-61</strain>
        <tissue evidence="3">Muscle</tissue>
    </source>
</reference>
<sequence length="72" mass="7189">GSKTQGVVQGVTSVAEKAKEQASQLGEAAFSGAGNIAAATGLVKKEEFPADLKVRSLWPLAVLAGSPLAAPL</sequence>
<dbReference type="Gene3D" id="1.10.287.700">
    <property type="entry name" value="Helix hairpin bin"/>
    <property type="match status" value="1"/>
</dbReference>
<dbReference type="EMBL" id="VWZY01012053">
    <property type="protein sequence ID" value="NXI59357.1"/>
    <property type="molecule type" value="Genomic_DNA"/>
</dbReference>
<dbReference type="GO" id="GO:0005737">
    <property type="term" value="C:cytoplasm"/>
    <property type="evidence" value="ECO:0007669"/>
    <property type="project" value="TreeGrafter"/>
</dbReference>
<comment type="similarity">
    <text evidence="1 2">Belongs to the synuclein family.</text>
</comment>
<dbReference type="OrthoDB" id="9944634at2759"/>
<dbReference type="GO" id="GO:0043025">
    <property type="term" value="C:neuronal cell body"/>
    <property type="evidence" value="ECO:0007669"/>
    <property type="project" value="TreeGrafter"/>
</dbReference>
<protein>
    <submittedName>
        <fullName evidence="3">SYUB protein</fullName>
    </submittedName>
</protein>
<evidence type="ECO:0000256" key="1">
    <source>
        <dbReference type="ARBA" id="ARBA00009147"/>
    </source>
</evidence>
<dbReference type="AlphaFoldDB" id="A0A7K9UEZ0"/>
<organism evidence="3 4">
    <name type="scientific">Chloroceryle aenea</name>
    <name type="common">American pygmy kingfisher</name>
    <dbReference type="NCBI Taxonomy" id="176938"/>
    <lineage>
        <taxon>Eukaryota</taxon>
        <taxon>Metazoa</taxon>
        <taxon>Chordata</taxon>
        <taxon>Craniata</taxon>
        <taxon>Vertebrata</taxon>
        <taxon>Euteleostomi</taxon>
        <taxon>Archelosauria</taxon>
        <taxon>Archosauria</taxon>
        <taxon>Dinosauria</taxon>
        <taxon>Saurischia</taxon>
        <taxon>Theropoda</taxon>
        <taxon>Coelurosauria</taxon>
        <taxon>Aves</taxon>
        <taxon>Neognathae</taxon>
        <taxon>Neoaves</taxon>
        <taxon>Telluraves</taxon>
        <taxon>Coraciimorphae</taxon>
        <taxon>Coraciiformes</taxon>
        <taxon>Cerylidae</taxon>
        <taxon>Chloroceryle</taxon>
    </lineage>
</organism>
<dbReference type="GO" id="GO:0043679">
    <property type="term" value="C:axon terminus"/>
    <property type="evidence" value="ECO:0007669"/>
    <property type="project" value="TreeGrafter"/>
</dbReference>
<feature type="non-terminal residue" evidence="3">
    <location>
        <position position="72"/>
    </location>
</feature>
<dbReference type="GO" id="GO:1903136">
    <property type="term" value="F:cuprous ion binding"/>
    <property type="evidence" value="ECO:0007669"/>
    <property type="project" value="TreeGrafter"/>
</dbReference>
<dbReference type="GO" id="GO:0007268">
    <property type="term" value="P:chemical synaptic transmission"/>
    <property type="evidence" value="ECO:0007669"/>
    <property type="project" value="TreeGrafter"/>
</dbReference>
<evidence type="ECO:0000313" key="3">
    <source>
        <dbReference type="EMBL" id="NXI59357.1"/>
    </source>
</evidence>